<dbReference type="InterPro" id="IPR002347">
    <property type="entry name" value="SDR_fam"/>
</dbReference>
<dbReference type="PANTHER" id="PTHR43086">
    <property type="entry name" value="VERY-LONG-CHAIN 3-OXOOACYL-COA REDUCTASE"/>
    <property type="match status" value="1"/>
</dbReference>
<keyword evidence="1" id="KW-0521">NADP</keyword>
<keyword evidence="2" id="KW-0560">Oxidoreductase</keyword>
<dbReference type="GO" id="GO:0016491">
    <property type="term" value="F:oxidoreductase activity"/>
    <property type="evidence" value="ECO:0007669"/>
    <property type="project" value="UniProtKB-KW"/>
</dbReference>
<dbReference type="PIRSF" id="PIRSF000126">
    <property type="entry name" value="11-beta-HSD1"/>
    <property type="match status" value="1"/>
</dbReference>
<dbReference type="EMBL" id="CAJJDO010000014">
    <property type="protein sequence ID" value="CAD8145113.1"/>
    <property type="molecule type" value="Genomic_DNA"/>
</dbReference>
<comment type="caution">
    <text evidence="3">The sequence shown here is derived from an EMBL/GenBank/DDBJ whole genome shotgun (WGS) entry which is preliminary data.</text>
</comment>
<dbReference type="PANTHER" id="PTHR43086:SF2">
    <property type="entry name" value="HYDROXYSTEROID DEHYDROGENASE-LIKE PROTEIN 1"/>
    <property type="match status" value="1"/>
</dbReference>
<protein>
    <submittedName>
        <fullName evidence="3">Uncharacterized protein</fullName>
    </submittedName>
</protein>
<gene>
    <name evidence="3" type="ORF">PPENT_87.1.T0140080</name>
</gene>
<evidence type="ECO:0000313" key="3">
    <source>
        <dbReference type="EMBL" id="CAD8145113.1"/>
    </source>
</evidence>
<evidence type="ECO:0000256" key="1">
    <source>
        <dbReference type="ARBA" id="ARBA00022857"/>
    </source>
</evidence>
<evidence type="ECO:0000313" key="4">
    <source>
        <dbReference type="Proteomes" id="UP000689195"/>
    </source>
</evidence>
<dbReference type="Pfam" id="PF00106">
    <property type="entry name" value="adh_short"/>
    <property type="match status" value="1"/>
</dbReference>
<keyword evidence="4" id="KW-1185">Reference proteome</keyword>
<organism evidence="3 4">
    <name type="scientific">Paramecium pentaurelia</name>
    <dbReference type="NCBI Taxonomy" id="43138"/>
    <lineage>
        <taxon>Eukaryota</taxon>
        <taxon>Sar</taxon>
        <taxon>Alveolata</taxon>
        <taxon>Ciliophora</taxon>
        <taxon>Intramacronucleata</taxon>
        <taxon>Oligohymenophorea</taxon>
        <taxon>Peniculida</taxon>
        <taxon>Parameciidae</taxon>
        <taxon>Paramecium</taxon>
    </lineage>
</organism>
<reference evidence="3" key="1">
    <citation type="submission" date="2021-01" db="EMBL/GenBank/DDBJ databases">
        <authorList>
            <consortium name="Genoscope - CEA"/>
            <person name="William W."/>
        </authorList>
    </citation>
    <scope>NUCLEOTIDE SEQUENCE</scope>
</reference>
<dbReference type="AlphaFoldDB" id="A0A8S1SYB7"/>
<sequence>MQFQGILKYIDKVKSLKIFQSGIPQKIIWLYGTYRFVQTILPKVQSIAVHLLWNSNLRRQYGNGWALVTGGGDGLGKAYAIELAKMGYNIIIIGRTQEKLDQTKQLIQNQYNVQMETIQFDFDTCSENAYKELHQNIVRIGEIAILINNVGTFEMHPFEQEQKTSTLINVNINACTYLSQILVPNMKQRNKKSLILFVGSETGESPHSGCAIQSSTKAYIGNLARSLAIELSPKIDVRLVTPGPIATNLLDQNKKYVNFKTKLFICTPEEVAQQSLRKVTIQTHIIGTWKHGLLQYLQNKQKN</sequence>
<dbReference type="OrthoDB" id="5545019at2759"/>
<proteinExistence type="predicted"/>
<dbReference type="GO" id="GO:0030497">
    <property type="term" value="P:fatty acid elongation"/>
    <property type="evidence" value="ECO:0007669"/>
    <property type="project" value="TreeGrafter"/>
</dbReference>
<evidence type="ECO:0000256" key="2">
    <source>
        <dbReference type="ARBA" id="ARBA00023002"/>
    </source>
</evidence>
<dbReference type="Proteomes" id="UP000689195">
    <property type="component" value="Unassembled WGS sequence"/>
</dbReference>
<name>A0A8S1SYB7_9CILI</name>
<dbReference type="GO" id="GO:0005783">
    <property type="term" value="C:endoplasmic reticulum"/>
    <property type="evidence" value="ECO:0007669"/>
    <property type="project" value="TreeGrafter"/>
</dbReference>
<accession>A0A8S1SYB7</accession>